<proteinExistence type="predicted"/>
<organism evidence="1">
    <name type="scientific">Rhizophora mucronata</name>
    <name type="common">Asiatic mangrove</name>
    <dbReference type="NCBI Taxonomy" id="61149"/>
    <lineage>
        <taxon>Eukaryota</taxon>
        <taxon>Viridiplantae</taxon>
        <taxon>Streptophyta</taxon>
        <taxon>Embryophyta</taxon>
        <taxon>Tracheophyta</taxon>
        <taxon>Spermatophyta</taxon>
        <taxon>Magnoliopsida</taxon>
        <taxon>eudicotyledons</taxon>
        <taxon>Gunneridae</taxon>
        <taxon>Pentapetalae</taxon>
        <taxon>rosids</taxon>
        <taxon>fabids</taxon>
        <taxon>Malpighiales</taxon>
        <taxon>Rhizophoraceae</taxon>
        <taxon>Rhizophora</taxon>
    </lineage>
</organism>
<accession>A0A2P2PGE2</accession>
<protein>
    <submittedName>
        <fullName evidence="1">Uncharacterized protein</fullName>
    </submittedName>
</protein>
<dbReference type="EMBL" id="GGEC01073339">
    <property type="protein sequence ID" value="MBX53823.1"/>
    <property type="molecule type" value="Transcribed_RNA"/>
</dbReference>
<reference evidence="1" key="1">
    <citation type="submission" date="2018-02" db="EMBL/GenBank/DDBJ databases">
        <title>Rhizophora mucronata_Transcriptome.</title>
        <authorList>
            <person name="Meera S.P."/>
            <person name="Sreeshan A."/>
            <person name="Augustine A."/>
        </authorList>
    </citation>
    <scope>NUCLEOTIDE SEQUENCE</scope>
    <source>
        <tissue evidence="1">Leaf</tissue>
    </source>
</reference>
<evidence type="ECO:0000313" key="1">
    <source>
        <dbReference type="EMBL" id="MBX53823.1"/>
    </source>
</evidence>
<sequence>MMTWMSPLTGTLFLSIECLRTPPNSANVIPALTSSCP</sequence>
<dbReference type="AlphaFoldDB" id="A0A2P2PGE2"/>
<name>A0A2P2PGE2_RHIMU</name>